<dbReference type="GO" id="GO:0005762">
    <property type="term" value="C:mitochondrial large ribosomal subunit"/>
    <property type="evidence" value="ECO:0007669"/>
    <property type="project" value="InterPro"/>
</dbReference>
<feature type="region of interest" description="Disordered" evidence="1">
    <location>
        <begin position="117"/>
        <end position="167"/>
    </location>
</feature>
<dbReference type="GO" id="GO:0032543">
    <property type="term" value="P:mitochondrial translation"/>
    <property type="evidence" value="ECO:0007669"/>
    <property type="project" value="InterPro"/>
</dbReference>
<dbReference type="Proteomes" id="UP000813427">
    <property type="component" value="Unassembled WGS sequence"/>
</dbReference>
<dbReference type="OrthoDB" id="5587740at2759"/>
<evidence type="ECO:0000256" key="1">
    <source>
        <dbReference type="SAM" id="MobiDB-lite"/>
    </source>
</evidence>
<accession>A0A8K0WBL6</accession>
<feature type="domain" description="Ribosomal protein bL31m N-terminal" evidence="2">
    <location>
        <begin position="42"/>
        <end position="87"/>
    </location>
</feature>
<dbReference type="Pfam" id="PF21492">
    <property type="entry name" value="bL31_N"/>
    <property type="match status" value="1"/>
</dbReference>
<evidence type="ECO:0000313" key="4">
    <source>
        <dbReference type="Proteomes" id="UP000813427"/>
    </source>
</evidence>
<protein>
    <recommendedName>
        <fullName evidence="2">Ribosomal protein bL31m N-terminal domain-containing protein</fullName>
    </recommendedName>
</protein>
<dbReference type="InterPro" id="IPR048874">
    <property type="entry name" value="Ribosomal_bL31m_N"/>
</dbReference>
<keyword evidence="4" id="KW-1185">Reference proteome</keyword>
<reference evidence="3" key="1">
    <citation type="journal article" date="2021" name="Nat. Commun.">
        <title>Genetic determinants of endophytism in the Arabidopsis root mycobiome.</title>
        <authorList>
            <person name="Mesny F."/>
            <person name="Miyauchi S."/>
            <person name="Thiergart T."/>
            <person name="Pickel B."/>
            <person name="Atanasova L."/>
            <person name="Karlsson M."/>
            <person name="Huettel B."/>
            <person name="Barry K.W."/>
            <person name="Haridas S."/>
            <person name="Chen C."/>
            <person name="Bauer D."/>
            <person name="Andreopoulos W."/>
            <person name="Pangilinan J."/>
            <person name="LaButti K."/>
            <person name="Riley R."/>
            <person name="Lipzen A."/>
            <person name="Clum A."/>
            <person name="Drula E."/>
            <person name="Henrissat B."/>
            <person name="Kohler A."/>
            <person name="Grigoriev I.V."/>
            <person name="Martin F.M."/>
            <person name="Hacquard S."/>
        </authorList>
    </citation>
    <scope>NUCLEOTIDE SEQUENCE</scope>
    <source>
        <strain evidence="3">MPI-SDFR-AT-0068</strain>
    </source>
</reference>
<feature type="compositionally biased region" description="Basic and acidic residues" evidence="1">
    <location>
        <begin position="117"/>
        <end position="128"/>
    </location>
</feature>
<proteinExistence type="predicted"/>
<dbReference type="EMBL" id="JAGPXF010000005">
    <property type="protein sequence ID" value="KAH7242312.1"/>
    <property type="molecule type" value="Genomic_DNA"/>
</dbReference>
<sequence>MAKLSISPATLSPIRTTLSSTPSYSPTRLSLGQVRHATFIPRPRRPYTFTQLVTLSDGSSYTMRTTSPLPIYRAAKDTRNTLLWQPSERSLKNVELDEAGRLAAFRERFGRAYDSATAKEGKEGKEGEEVAEETDGGYADLITGYAPSQDANTMRDSGPKKQAKKRK</sequence>
<dbReference type="PANTHER" id="PTHR28174:SF1">
    <property type="entry name" value="LARGE RIBOSOMAL SUBUNIT PROTEIN BL31M"/>
    <property type="match status" value="1"/>
</dbReference>
<name>A0A8K0WBL6_9HYPO</name>
<dbReference type="AlphaFoldDB" id="A0A8K0WBL6"/>
<gene>
    <name evidence="3" type="ORF">BKA59DRAFT_226054</name>
</gene>
<dbReference type="InterPro" id="IPR034600">
    <property type="entry name" value="Ribosomal_bL31m"/>
</dbReference>
<evidence type="ECO:0000313" key="3">
    <source>
        <dbReference type="EMBL" id="KAH7242312.1"/>
    </source>
</evidence>
<comment type="caution">
    <text evidence="3">The sequence shown here is derived from an EMBL/GenBank/DDBJ whole genome shotgun (WGS) entry which is preliminary data.</text>
</comment>
<dbReference type="PANTHER" id="PTHR28174">
    <property type="entry name" value="54S RIBOSOMAL PROTEIN L36, MITOCHONDRIAL"/>
    <property type="match status" value="1"/>
</dbReference>
<dbReference type="Gene3D" id="6.20.130.10">
    <property type="match status" value="1"/>
</dbReference>
<organism evidence="3 4">
    <name type="scientific">Fusarium tricinctum</name>
    <dbReference type="NCBI Taxonomy" id="61284"/>
    <lineage>
        <taxon>Eukaryota</taxon>
        <taxon>Fungi</taxon>
        <taxon>Dikarya</taxon>
        <taxon>Ascomycota</taxon>
        <taxon>Pezizomycotina</taxon>
        <taxon>Sordariomycetes</taxon>
        <taxon>Hypocreomycetidae</taxon>
        <taxon>Hypocreales</taxon>
        <taxon>Nectriaceae</taxon>
        <taxon>Fusarium</taxon>
        <taxon>Fusarium tricinctum species complex</taxon>
    </lineage>
</organism>
<evidence type="ECO:0000259" key="2">
    <source>
        <dbReference type="Pfam" id="PF21492"/>
    </source>
</evidence>
<dbReference type="GO" id="GO:0003735">
    <property type="term" value="F:structural constituent of ribosome"/>
    <property type="evidence" value="ECO:0007669"/>
    <property type="project" value="InterPro"/>
</dbReference>